<dbReference type="Pfam" id="PF02687">
    <property type="entry name" value="FtsX"/>
    <property type="match status" value="2"/>
</dbReference>
<feature type="transmembrane region" description="Helical" evidence="6">
    <location>
        <begin position="284"/>
        <end position="306"/>
    </location>
</feature>
<feature type="transmembrane region" description="Helical" evidence="6">
    <location>
        <begin position="376"/>
        <end position="401"/>
    </location>
</feature>
<dbReference type="InterPro" id="IPR050250">
    <property type="entry name" value="Macrolide_Exporter_MacB"/>
</dbReference>
<dbReference type="RefSeq" id="WP_255841223.1">
    <property type="nucleotide sequence ID" value="NZ_CP094358.1"/>
</dbReference>
<feature type="transmembrane region" description="Helical" evidence="6">
    <location>
        <begin position="340"/>
        <end position="364"/>
    </location>
</feature>
<dbReference type="KEGG" id="fbm:MQE35_10005"/>
<protein>
    <submittedName>
        <fullName evidence="9">ABC transporter permease</fullName>
    </submittedName>
</protein>
<feature type="transmembrane region" description="Helical" evidence="6">
    <location>
        <begin position="21"/>
        <end position="41"/>
    </location>
</feature>
<dbReference type="PANTHER" id="PTHR30572:SF18">
    <property type="entry name" value="ABC-TYPE MACROLIDE FAMILY EXPORT SYSTEM PERMEASE COMPONENT 2"/>
    <property type="match status" value="1"/>
</dbReference>
<dbReference type="EMBL" id="CP094358">
    <property type="protein sequence ID" value="UOB16072.1"/>
    <property type="molecule type" value="Genomic_DNA"/>
</dbReference>
<evidence type="ECO:0000256" key="3">
    <source>
        <dbReference type="ARBA" id="ARBA00022692"/>
    </source>
</evidence>
<dbReference type="Pfam" id="PF12704">
    <property type="entry name" value="MacB_PCD"/>
    <property type="match status" value="1"/>
</dbReference>
<dbReference type="Proteomes" id="UP000831290">
    <property type="component" value="Chromosome"/>
</dbReference>
<keyword evidence="10" id="KW-1185">Reference proteome</keyword>
<dbReference type="AlphaFoldDB" id="A0A9E6ZVN5"/>
<name>A0A9E6ZVN5_9FLAO</name>
<comment type="subcellular location">
    <subcellularLocation>
        <location evidence="1">Cell membrane</location>
        <topology evidence="1">Multi-pass membrane protein</topology>
    </subcellularLocation>
</comment>
<keyword evidence="3 6" id="KW-0812">Transmembrane</keyword>
<dbReference type="PANTHER" id="PTHR30572">
    <property type="entry name" value="MEMBRANE COMPONENT OF TRANSPORTER-RELATED"/>
    <property type="match status" value="1"/>
</dbReference>
<evidence type="ECO:0000256" key="6">
    <source>
        <dbReference type="SAM" id="Phobius"/>
    </source>
</evidence>
<dbReference type="GO" id="GO:0022857">
    <property type="term" value="F:transmembrane transporter activity"/>
    <property type="evidence" value="ECO:0007669"/>
    <property type="project" value="TreeGrafter"/>
</dbReference>
<evidence type="ECO:0000256" key="5">
    <source>
        <dbReference type="ARBA" id="ARBA00023136"/>
    </source>
</evidence>
<evidence type="ECO:0000256" key="1">
    <source>
        <dbReference type="ARBA" id="ARBA00004651"/>
    </source>
</evidence>
<feature type="transmembrane region" description="Helical" evidence="6">
    <location>
        <begin position="676"/>
        <end position="700"/>
    </location>
</feature>
<feature type="transmembrane region" description="Helical" evidence="6">
    <location>
        <begin position="728"/>
        <end position="747"/>
    </location>
</feature>
<evidence type="ECO:0000313" key="10">
    <source>
        <dbReference type="Proteomes" id="UP000831290"/>
    </source>
</evidence>
<feature type="domain" description="ABC3 transporter permease C-terminal" evidence="7">
    <location>
        <begin position="679"/>
        <end position="792"/>
    </location>
</feature>
<evidence type="ECO:0000259" key="7">
    <source>
        <dbReference type="Pfam" id="PF02687"/>
    </source>
</evidence>
<keyword evidence="4 6" id="KW-1133">Transmembrane helix</keyword>
<dbReference type="GO" id="GO:0005886">
    <property type="term" value="C:plasma membrane"/>
    <property type="evidence" value="ECO:0007669"/>
    <property type="project" value="UniProtKB-SubCell"/>
</dbReference>
<keyword evidence="2" id="KW-1003">Cell membrane</keyword>
<proteinExistence type="predicted"/>
<reference evidence="9" key="1">
    <citation type="submission" date="2022-03" db="EMBL/GenBank/DDBJ databases">
        <title>Description of Abyssus ytuae gen. nov., sp. nov., a novel member of the family Flavobacteriaceae isolated from the sediment of Mariana Trench.</title>
        <authorList>
            <person name="Zhang J."/>
            <person name="Xu X."/>
        </authorList>
    </citation>
    <scope>NUCLEOTIDE SEQUENCE</scope>
    <source>
        <strain evidence="9">MT3330</strain>
    </source>
</reference>
<feature type="transmembrane region" description="Helical" evidence="6">
    <location>
        <begin position="762"/>
        <end position="785"/>
    </location>
</feature>
<evidence type="ECO:0000313" key="9">
    <source>
        <dbReference type="EMBL" id="UOB16072.1"/>
    </source>
</evidence>
<dbReference type="InterPro" id="IPR003838">
    <property type="entry name" value="ABC3_permease_C"/>
</dbReference>
<evidence type="ECO:0000256" key="2">
    <source>
        <dbReference type="ARBA" id="ARBA00022475"/>
    </source>
</evidence>
<feature type="transmembrane region" description="Helical" evidence="6">
    <location>
        <begin position="426"/>
        <end position="446"/>
    </location>
</feature>
<feature type="domain" description="MacB-like periplasmic core" evidence="8">
    <location>
        <begin position="20"/>
        <end position="241"/>
    </location>
</feature>
<gene>
    <name evidence="9" type="ORF">MQE35_10005</name>
</gene>
<dbReference type="InterPro" id="IPR025857">
    <property type="entry name" value="MacB_PCD"/>
</dbReference>
<feature type="domain" description="ABC3 transporter permease C-terminal" evidence="7">
    <location>
        <begin position="290"/>
        <end position="405"/>
    </location>
</feature>
<evidence type="ECO:0000259" key="8">
    <source>
        <dbReference type="Pfam" id="PF12704"/>
    </source>
</evidence>
<sequence length="799" mass="90564">MIKNYFKIAWRNLWKNKIYSFINIFGLAIGLAVTITISLWVNDELNYNHYFKNRETIAQVFQSQTLNGRTGTGNAIPRPLEFALREQYGDKFRHIVMSSWTHSCYLKNGDINISKEGNYMQKGAPEMLDLEILKGVKNGLTEKNNIMLSASAAKALFGDADPIGKTVQANNKNPMIVTAVYKDIPVNNSFNDTDFLMSWEFYATSQEWIKNSADFWGNNSFQLFVQIAENQTMEGISKAILNVKKDADEDTRQYDPKIFLLPMNDWYLRSRFENGVQTGGRIEYVWLFTLIGAFVLLLACINFMNLSTARSEKRAKEVGIRKSVGSNRVQIIRQFLGESLFVVILAFIVAIAVVVISLGGFNYLAGKEIHFPWTNVWFWLISVAFILFTALISGSYPALYLSSFKPVKVLKGTFKAGRLASLPRKVLVVTQFTVSATLIIGTLIILKQIQYTKNRPVGYNKEGLIQMPTFSQDFDGKHDVMRNEFLASGAVINMATSSSPNTGIWSNRSGFDWDGKPEGFQEDVAWVEVSPDYAQTVGLKFLEGRDFSREFPTDSTAVILNKTAVKYMGIENPIGKLIRDTDVEDKEPPLKIVGVVEDMVMESPYQPVKQTWYVFDRYGNISYYTLRMNPDKSVSDNLKIIEQVFKKQFPHLPFQYQFVDEQYARKFASEERVASLAGVFTVLAILISCLGLFGLASFVAEQKTKEIGIRKVLGATVSRLWIMLSKDFIYLVIISLLIATPLAYYFMHRWIQSFSYRTDLSWWIFILSGGGALLITLITVSFQAIKAAIANPVKSLRTE</sequence>
<organism evidence="9 10">
    <name type="scientific">Abyssalbus ytuae</name>
    <dbReference type="NCBI Taxonomy" id="2926907"/>
    <lineage>
        <taxon>Bacteria</taxon>
        <taxon>Pseudomonadati</taxon>
        <taxon>Bacteroidota</taxon>
        <taxon>Flavobacteriia</taxon>
        <taxon>Flavobacteriales</taxon>
        <taxon>Flavobacteriaceae</taxon>
        <taxon>Abyssalbus</taxon>
    </lineage>
</organism>
<evidence type="ECO:0000256" key="4">
    <source>
        <dbReference type="ARBA" id="ARBA00022989"/>
    </source>
</evidence>
<accession>A0A9E6ZVN5</accession>
<keyword evidence="5 6" id="KW-0472">Membrane</keyword>